<organism evidence="4 5">
    <name type="scientific">Diplodia intermedia</name>
    <dbReference type="NCBI Taxonomy" id="856260"/>
    <lineage>
        <taxon>Eukaryota</taxon>
        <taxon>Fungi</taxon>
        <taxon>Dikarya</taxon>
        <taxon>Ascomycota</taxon>
        <taxon>Pezizomycotina</taxon>
        <taxon>Dothideomycetes</taxon>
        <taxon>Dothideomycetes incertae sedis</taxon>
        <taxon>Botryosphaeriales</taxon>
        <taxon>Botryosphaeriaceae</taxon>
        <taxon>Diplodia</taxon>
    </lineage>
</organism>
<evidence type="ECO:0000313" key="5">
    <source>
        <dbReference type="Proteomes" id="UP001521184"/>
    </source>
</evidence>
<keyword evidence="1" id="KW-0547">Nucleotide-binding</keyword>
<keyword evidence="2" id="KW-0067">ATP-binding</keyword>
<dbReference type="SUPFAM" id="SSF52540">
    <property type="entry name" value="P-loop containing nucleoside triphosphate hydrolases"/>
    <property type="match status" value="1"/>
</dbReference>
<evidence type="ECO:0000259" key="3">
    <source>
        <dbReference type="Pfam" id="PF00176"/>
    </source>
</evidence>
<dbReference type="Pfam" id="PF00176">
    <property type="entry name" value="SNF2-rel_dom"/>
    <property type="match status" value="1"/>
</dbReference>
<keyword evidence="5" id="KW-1185">Reference proteome</keyword>
<dbReference type="Gene3D" id="3.40.50.10810">
    <property type="entry name" value="Tandem AAA-ATPase domain"/>
    <property type="match status" value="1"/>
</dbReference>
<reference evidence="4 5" key="1">
    <citation type="journal article" date="2023" name="Plant Dis.">
        <title>First Report of Diplodia intermedia Causing Canker and Dieback Diseases on Apple Trees in Canada.</title>
        <authorList>
            <person name="Ellouze W."/>
            <person name="Ilyukhin E."/>
            <person name="Sulman M."/>
            <person name="Ali S."/>
        </authorList>
    </citation>
    <scope>NUCLEOTIDE SEQUENCE [LARGE SCALE GENOMIC DNA]</scope>
    <source>
        <strain evidence="4 5">M45-28</strain>
    </source>
</reference>
<evidence type="ECO:0000256" key="2">
    <source>
        <dbReference type="ARBA" id="ARBA00022840"/>
    </source>
</evidence>
<name>A0ABR3TX81_9PEZI</name>
<sequence>MAKDFDVSEQMQRLLNARFGAMYKATKIPKVARDSGPLGAVYRESARNSTHPPHLLDPRLCLSRPGEIWEETQERHRAAGSSRDASMETSTGTAATFNALAPISNMQAEASLDAARPVSRGGDASADADAEAADDAAAAHAITFFDRQKGLINVNEVERTLNYVDAYKDLELDPHHPIVMEAWRRSAGFRELKPHQVMDVRWLQAMEKEATRGYILANETGTGKTLTSLAYLIQRCTLRARNPHGPWRLSLILVPPGMIGN</sequence>
<accession>A0ABR3TX81</accession>
<dbReference type="InterPro" id="IPR038718">
    <property type="entry name" value="SNF2-like_sf"/>
</dbReference>
<protein>
    <submittedName>
        <fullName evidence="4">DNA repair protein rad16</fullName>
    </submittedName>
</protein>
<comment type="caution">
    <text evidence="4">The sequence shown here is derived from an EMBL/GenBank/DDBJ whole genome shotgun (WGS) entry which is preliminary data.</text>
</comment>
<dbReference type="EMBL" id="JAKEKT020000016">
    <property type="protein sequence ID" value="KAL1646307.1"/>
    <property type="molecule type" value="Genomic_DNA"/>
</dbReference>
<dbReference type="Proteomes" id="UP001521184">
    <property type="component" value="Unassembled WGS sequence"/>
</dbReference>
<gene>
    <name evidence="4" type="primary">RAD16_1</name>
    <name evidence="4" type="ORF">SLS58_003264</name>
</gene>
<dbReference type="InterPro" id="IPR027417">
    <property type="entry name" value="P-loop_NTPase"/>
</dbReference>
<proteinExistence type="predicted"/>
<dbReference type="InterPro" id="IPR000330">
    <property type="entry name" value="SNF2_N"/>
</dbReference>
<evidence type="ECO:0000313" key="4">
    <source>
        <dbReference type="EMBL" id="KAL1646307.1"/>
    </source>
</evidence>
<evidence type="ECO:0000256" key="1">
    <source>
        <dbReference type="ARBA" id="ARBA00022741"/>
    </source>
</evidence>
<feature type="domain" description="SNF2 N-terminal" evidence="3">
    <location>
        <begin position="195"/>
        <end position="255"/>
    </location>
</feature>